<comment type="caution">
    <text evidence="1">The sequence shown here is derived from an EMBL/GenBank/DDBJ whole genome shotgun (WGS) entry which is preliminary data.</text>
</comment>
<accession>A0A5J4N5S0</accession>
<feature type="non-terminal residue" evidence="1">
    <location>
        <position position="123"/>
    </location>
</feature>
<sequence length="123" mass="14175">MNHNFKCVKGAFKFVTADKQDPISKQSTNLPESSVLSHLPDVSATDNEAAIFIMKNEPEIRNALNVQTREQFEQYAMQQYPSDASKRNELIVHLQDRHFHEYVAYVQQRYALTQQECPSSPTD</sequence>
<dbReference type="EMBL" id="QNGE01007978">
    <property type="protein sequence ID" value="KAA3670876.1"/>
    <property type="molecule type" value="Genomic_DNA"/>
</dbReference>
<proteinExistence type="predicted"/>
<protein>
    <submittedName>
        <fullName evidence="1">Uncharacterized protein</fullName>
    </submittedName>
</protein>
<gene>
    <name evidence="1" type="ORF">DEA37_0003276</name>
</gene>
<dbReference type="AlphaFoldDB" id="A0A5J4N5S0"/>
<reference evidence="1 2" key="1">
    <citation type="journal article" date="2019" name="Gigascience">
        <title>Whole-genome sequence of the oriental lung fluke Paragonimus westermani.</title>
        <authorList>
            <person name="Oey H."/>
            <person name="Zakrzewski M."/>
            <person name="Narain K."/>
            <person name="Devi K.R."/>
            <person name="Agatsuma T."/>
            <person name="Nawaratna S."/>
            <person name="Gobert G.N."/>
            <person name="Jones M.K."/>
            <person name="Ragan M.A."/>
            <person name="McManus D.P."/>
            <person name="Krause L."/>
        </authorList>
    </citation>
    <scope>NUCLEOTIDE SEQUENCE [LARGE SCALE GENOMIC DNA]</scope>
    <source>
        <strain evidence="1 2">IND2009</strain>
    </source>
</reference>
<evidence type="ECO:0000313" key="1">
    <source>
        <dbReference type="EMBL" id="KAA3670876.1"/>
    </source>
</evidence>
<evidence type="ECO:0000313" key="2">
    <source>
        <dbReference type="Proteomes" id="UP000324629"/>
    </source>
</evidence>
<dbReference type="Proteomes" id="UP000324629">
    <property type="component" value="Unassembled WGS sequence"/>
</dbReference>
<organism evidence="1 2">
    <name type="scientific">Paragonimus westermani</name>
    <dbReference type="NCBI Taxonomy" id="34504"/>
    <lineage>
        <taxon>Eukaryota</taxon>
        <taxon>Metazoa</taxon>
        <taxon>Spiralia</taxon>
        <taxon>Lophotrochozoa</taxon>
        <taxon>Platyhelminthes</taxon>
        <taxon>Trematoda</taxon>
        <taxon>Digenea</taxon>
        <taxon>Plagiorchiida</taxon>
        <taxon>Troglotremata</taxon>
        <taxon>Troglotrematidae</taxon>
        <taxon>Paragonimus</taxon>
    </lineage>
</organism>
<name>A0A5J4N5S0_9TREM</name>
<keyword evidence="2" id="KW-1185">Reference proteome</keyword>